<name>A0A091BRT5_STREI</name>
<keyword evidence="4" id="KW-1185">Reference proteome</keyword>
<dbReference type="RefSeq" id="WP_039697005.1">
    <property type="nucleotide sequence ID" value="NZ_AUZH01000026.1"/>
</dbReference>
<evidence type="ECO:0000313" key="1">
    <source>
        <dbReference type="EMBL" id="KFN87409.1"/>
    </source>
</evidence>
<evidence type="ECO:0000313" key="4">
    <source>
        <dbReference type="Proteomes" id="UP000182793"/>
    </source>
</evidence>
<dbReference type="InterPro" id="IPR006490">
    <property type="entry name" value="Maj_tail_phi13"/>
</dbReference>
<dbReference type="Proteomes" id="UP000182793">
    <property type="component" value="Unassembled WGS sequence"/>
</dbReference>
<evidence type="ECO:0000313" key="3">
    <source>
        <dbReference type="Proteomes" id="UP000029382"/>
    </source>
</evidence>
<comment type="caution">
    <text evidence="1">The sequence shown here is derived from an EMBL/GenBank/DDBJ whole genome shotgun (WGS) entry which is preliminary data.</text>
</comment>
<dbReference type="Proteomes" id="UP000029382">
    <property type="component" value="Unassembled WGS sequence"/>
</dbReference>
<proteinExistence type="predicted"/>
<sequence>MTLVGFEKMKIRIHDGAEPKLGENYFVIEGKKGEGATQTANITGLSSEPVKTYGSNSAYYTSRKGVGDVKAEITAVDVPFAVQNAILGRKKKNGLTVGGADTEPPLCSVGFFSEDPHGTEFGIGLYCGVFAMDGIELNTKKGEKEELASDNLTFTAEGSDAPESKGDYYAMAAGEEEIALLNKAMQFEVKATA</sequence>
<gene>
    <name evidence="1" type="ORF">H702_07010</name>
    <name evidence="2" type="ORF">SAMN02910290_00724</name>
</gene>
<reference evidence="2 4" key="2">
    <citation type="submission" date="2016-10" db="EMBL/GenBank/DDBJ databases">
        <authorList>
            <person name="Varghese N."/>
            <person name="Submissions S."/>
        </authorList>
    </citation>
    <scope>NUCLEOTIDE SEQUENCE [LARGE SCALE GENOMIC DNA]</scope>
    <source>
        <strain evidence="2 4">JB1</strain>
    </source>
</reference>
<evidence type="ECO:0000313" key="2">
    <source>
        <dbReference type="EMBL" id="SFL16477.1"/>
    </source>
</evidence>
<dbReference type="NCBIfam" id="TIGR01603">
    <property type="entry name" value="maj_tail_phi13"/>
    <property type="match status" value="1"/>
</dbReference>
<dbReference type="Pfam" id="PF04630">
    <property type="entry name" value="Phage_TTP_1"/>
    <property type="match status" value="1"/>
</dbReference>
<dbReference type="EMBL" id="AUZH01000026">
    <property type="protein sequence ID" value="KFN87409.1"/>
    <property type="molecule type" value="Genomic_DNA"/>
</dbReference>
<reference evidence="1 3" key="1">
    <citation type="journal article" date="2014" name="Genome Announc.">
        <title>Draft Genome Sequences of Streptococcus bovis Strains ATCC 33317 and JB1.</title>
        <authorList>
            <person name="Benahmed F.H."/>
            <person name="Gopinath G.R."/>
            <person name="Harbottle H."/>
            <person name="Cotta M.A."/>
            <person name="Luo Y."/>
            <person name="Henderson C."/>
            <person name="Teri P."/>
            <person name="Soppet D."/>
            <person name="Rasmussen M."/>
            <person name="Whitehead T.R."/>
            <person name="Davidson M."/>
        </authorList>
    </citation>
    <scope>NUCLEOTIDE SEQUENCE [LARGE SCALE GENOMIC DNA]</scope>
    <source>
        <strain evidence="1 3">JB1</strain>
    </source>
</reference>
<protein>
    <submittedName>
        <fullName evidence="2">Phage major tail protein, phi13 family</fullName>
    </submittedName>
</protein>
<dbReference type="AlphaFoldDB" id="A0A091BRT5"/>
<dbReference type="EMBL" id="FOTG01000003">
    <property type="protein sequence ID" value="SFL16477.1"/>
    <property type="molecule type" value="Genomic_DNA"/>
</dbReference>
<organism evidence="1 3">
    <name type="scientific">Streptococcus equinus JB1</name>
    <dbReference type="NCBI Taxonomy" id="1294274"/>
    <lineage>
        <taxon>Bacteria</taxon>
        <taxon>Bacillati</taxon>
        <taxon>Bacillota</taxon>
        <taxon>Bacilli</taxon>
        <taxon>Lactobacillales</taxon>
        <taxon>Streptococcaceae</taxon>
        <taxon>Streptococcus</taxon>
    </lineage>
</organism>
<accession>A0A091BRT5</accession>
<dbReference type="InterPro" id="IPR006724">
    <property type="entry name" value="Phage_TTP"/>
</dbReference>